<accession>A6GKT2</accession>
<organism evidence="2 3">
    <name type="scientific">Plesiocystis pacifica SIR-1</name>
    <dbReference type="NCBI Taxonomy" id="391625"/>
    <lineage>
        <taxon>Bacteria</taxon>
        <taxon>Pseudomonadati</taxon>
        <taxon>Myxococcota</taxon>
        <taxon>Polyangia</taxon>
        <taxon>Nannocystales</taxon>
        <taxon>Nannocystaceae</taxon>
        <taxon>Plesiocystis</taxon>
    </lineage>
</organism>
<reference evidence="2 3" key="1">
    <citation type="submission" date="2007-06" db="EMBL/GenBank/DDBJ databases">
        <authorList>
            <person name="Shimkets L."/>
            <person name="Ferriera S."/>
            <person name="Johnson J."/>
            <person name="Kravitz S."/>
            <person name="Beeson K."/>
            <person name="Sutton G."/>
            <person name="Rogers Y.-H."/>
            <person name="Friedman R."/>
            <person name="Frazier M."/>
            <person name="Venter J.C."/>
        </authorList>
    </citation>
    <scope>NUCLEOTIDE SEQUENCE [LARGE SCALE GENOMIC DNA]</scope>
    <source>
        <strain evidence="2 3">SIR-1</strain>
    </source>
</reference>
<evidence type="ECO:0000313" key="2">
    <source>
        <dbReference type="EMBL" id="EDM73520.1"/>
    </source>
</evidence>
<evidence type="ECO:0000313" key="3">
    <source>
        <dbReference type="Proteomes" id="UP000005801"/>
    </source>
</evidence>
<feature type="region of interest" description="Disordered" evidence="1">
    <location>
        <begin position="13"/>
        <end position="91"/>
    </location>
</feature>
<protein>
    <submittedName>
        <fullName evidence="2">Uncharacterized protein</fullName>
    </submittedName>
</protein>
<dbReference type="AlphaFoldDB" id="A6GKT2"/>
<sequence length="250" mass="25470">MSALALAPLLLACPADDAPPGTDEAGTESDTAGEEAGTDSTTGTEAGSEDQGTDTSESAGETANEEMGGTAEETTAGEEGETTTEGETGELPEEVITECEAACAFLEGCELPFSIEGCVEECVDSHAAYTNDPECLEAELALTSCIAGLTCEEFLQFTEGEPVPYPCMEEEESTCEGGEGECIESVGVGENPGDCVFSEDCGGDVFEVSCADGEGCTCSENGEAFASCADDAAVCAAPGDWDLIDECCFA</sequence>
<dbReference type="Proteomes" id="UP000005801">
    <property type="component" value="Unassembled WGS sequence"/>
</dbReference>
<dbReference type="EMBL" id="ABCS01000228">
    <property type="protein sequence ID" value="EDM73520.1"/>
    <property type="molecule type" value="Genomic_DNA"/>
</dbReference>
<comment type="caution">
    <text evidence="2">The sequence shown here is derived from an EMBL/GenBank/DDBJ whole genome shotgun (WGS) entry which is preliminary data.</text>
</comment>
<keyword evidence="3" id="KW-1185">Reference proteome</keyword>
<evidence type="ECO:0000256" key="1">
    <source>
        <dbReference type="SAM" id="MobiDB-lite"/>
    </source>
</evidence>
<name>A6GKT2_9BACT</name>
<proteinExistence type="predicted"/>
<gene>
    <name evidence="2" type="ORF">PPSIR1_13650</name>
</gene>
<feature type="compositionally biased region" description="Acidic residues" evidence="1">
    <location>
        <begin position="25"/>
        <end position="37"/>
    </location>
</feature>
<feature type="compositionally biased region" description="Low complexity" evidence="1">
    <location>
        <begin position="59"/>
        <end position="74"/>
    </location>
</feature>
<feature type="compositionally biased region" description="Acidic residues" evidence="1">
    <location>
        <begin position="75"/>
        <end position="91"/>
    </location>
</feature>